<feature type="domain" description="RNase III" evidence="2">
    <location>
        <begin position="73"/>
        <end position="210"/>
    </location>
</feature>
<dbReference type="GO" id="GO:0006396">
    <property type="term" value="P:RNA processing"/>
    <property type="evidence" value="ECO:0007669"/>
    <property type="project" value="InterPro"/>
</dbReference>
<dbReference type="SUPFAM" id="SSF69065">
    <property type="entry name" value="RNase III domain-like"/>
    <property type="match status" value="1"/>
</dbReference>
<reference evidence="3 4" key="1">
    <citation type="submission" date="2019-02" db="EMBL/GenBank/DDBJ databases">
        <title>Genome sequencing of the rare red list fungi Dentipellis fragilis.</title>
        <authorList>
            <person name="Buettner E."/>
            <person name="Kellner H."/>
        </authorList>
    </citation>
    <scope>NUCLEOTIDE SEQUENCE [LARGE SCALE GENOMIC DNA]</scope>
    <source>
        <strain evidence="3 4">DSM 105465</strain>
    </source>
</reference>
<evidence type="ECO:0000259" key="2">
    <source>
        <dbReference type="PROSITE" id="PS50142"/>
    </source>
</evidence>
<dbReference type="OrthoDB" id="2281895at2759"/>
<name>A0A4Y9YYK3_9AGAM</name>
<protein>
    <recommendedName>
        <fullName evidence="2">RNase III domain-containing protein</fullName>
    </recommendedName>
</protein>
<dbReference type="GO" id="GO:0032543">
    <property type="term" value="P:mitochondrial translation"/>
    <property type="evidence" value="ECO:0007669"/>
    <property type="project" value="InterPro"/>
</dbReference>
<dbReference type="InterPro" id="IPR036389">
    <property type="entry name" value="RNase_III_sf"/>
</dbReference>
<feature type="compositionally biased region" description="Low complexity" evidence="1">
    <location>
        <begin position="56"/>
        <end position="72"/>
    </location>
</feature>
<organism evidence="3 4">
    <name type="scientific">Dentipellis fragilis</name>
    <dbReference type="NCBI Taxonomy" id="205917"/>
    <lineage>
        <taxon>Eukaryota</taxon>
        <taxon>Fungi</taxon>
        <taxon>Dikarya</taxon>
        <taxon>Basidiomycota</taxon>
        <taxon>Agaricomycotina</taxon>
        <taxon>Agaricomycetes</taxon>
        <taxon>Russulales</taxon>
        <taxon>Hericiaceae</taxon>
        <taxon>Dentipellis</taxon>
    </lineage>
</organism>
<dbReference type="PANTHER" id="PTHR28160:SF1">
    <property type="entry name" value="LARGE RIBOSOMAL SUBUNIT PROTEIN ML57"/>
    <property type="match status" value="1"/>
</dbReference>
<dbReference type="InterPro" id="IPR000999">
    <property type="entry name" value="RNase_III_dom"/>
</dbReference>
<feature type="region of interest" description="Disordered" evidence="1">
    <location>
        <begin position="53"/>
        <end position="73"/>
    </location>
</feature>
<gene>
    <name evidence="3" type="ORF">EVG20_g4445</name>
</gene>
<dbReference type="EMBL" id="SEOQ01000229">
    <property type="protein sequence ID" value="TFY66651.1"/>
    <property type="molecule type" value="Genomic_DNA"/>
</dbReference>
<evidence type="ECO:0000313" key="4">
    <source>
        <dbReference type="Proteomes" id="UP000298327"/>
    </source>
</evidence>
<dbReference type="AlphaFoldDB" id="A0A4Y9YYK3"/>
<dbReference type="PROSITE" id="PS50142">
    <property type="entry name" value="RNASE_3_2"/>
    <property type="match status" value="1"/>
</dbReference>
<dbReference type="InterPro" id="IPR040030">
    <property type="entry name" value="Ribosomal_mL57"/>
</dbReference>
<dbReference type="CDD" id="cd00593">
    <property type="entry name" value="RIBOc"/>
    <property type="match status" value="1"/>
</dbReference>
<dbReference type="Proteomes" id="UP000298327">
    <property type="component" value="Unassembled WGS sequence"/>
</dbReference>
<accession>A0A4Y9YYK3</accession>
<dbReference type="Pfam" id="PF14622">
    <property type="entry name" value="Ribonucleas_3_3"/>
    <property type="match status" value="1"/>
</dbReference>
<keyword evidence="4" id="KW-1185">Reference proteome</keyword>
<dbReference type="Gene3D" id="1.10.1520.10">
    <property type="entry name" value="Ribonuclease III domain"/>
    <property type="match status" value="1"/>
</dbReference>
<dbReference type="PANTHER" id="PTHR28160">
    <property type="entry name" value="54S RIBOSOMAL PROTEIN L15, MITOCHONDRIAL"/>
    <property type="match status" value="1"/>
</dbReference>
<dbReference type="GO" id="GO:0005762">
    <property type="term" value="C:mitochondrial large ribosomal subunit"/>
    <property type="evidence" value="ECO:0007669"/>
    <property type="project" value="InterPro"/>
</dbReference>
<comment type="caution">
    <text evidence="3">The sequence shown here is derived from an EMBL/GenBank/DDBJ whole genome shotgun (WGS) entry which is preliminary data.</text>
</comment>
<evidence type="ECO:0000313" key="3">
    <source>
        <dbReference type="EMBL" id="TFY66651.1"/>
    </source>
</evidence>
<dbReference type="STRING" id="205917.A0A4Y9YYK3"/>
<dbReference type="GO" id="GO:0004525">
    <property type="term" value="F:ribonuclease III activity"/>
    <property type="evidence" value="ECO:0007669"/>
    <property type="project" value="InterPro"/>
</dbReference>
<evidence type="ECO:0000256" key="1">
    <source>
        <dbReference type="SAM" id="MobiDB-lite"/>
    </source>
</evidence>
<dbReference type="GO" id="GO:0003735">
    <property type="term" value="F:structural constituent of ribosome"/>
    <property type="evidence" value="ECO:0007669"/>
    <property type="project" value="InterPro"/>
</dbReference>
<proteinExistence type="predicted"/>
<sequence length="266" mass="28869">MSSGFRTLQHAKRAIHAATPRSVTVLRASAERRRCLHYATAATETMVPQPAFAHRAASTSTPASSSSTPSTADPRLAQHLSTVFAPLEFPADLASRALTHTSHKDAKQGHNARLSFIGRRVLESYMLLFIHSAPGLNPKYDYSNIAARAINTYVLGEHIAPRWNLSEVVRWTPPREVRAGNADELRSVGLFKVHGTTVEAVMGGIFHQFGGSVAHRVFHTRLLPHILLPGKPEGLVDSLHEHALDVTRKMGGPEGPLEAPAASSHS</sequence>